<name>A0A0N0BLZ0_THEAQ</name>
<comment type="caution">
    <text evidence="2">The sequence shown here is derived from an EMBL/GenBank/DDBJ whole genome shotgun (WGS) entry which is preliminary data.</text>
</comment>
<dbReference type="InterPro" id="IPR008538">
    <property type="entry name" value="Uma2"/>
</dbReference>
<evidence type="ECO:0000313" key="3">
    <source>
        <dbReference type="Proteomes" id="UP000037685"/>
    </source>
</evidence>
<accession>A0A0N0BLZ0</accession>
<sequence>MTRHKISLEEFHRMVEAGVFPEDLRLELVEGELVEMSPIGKRHAAKVNRLLALLLPLLQSGKALISPQNPLVVGESELYPDLALLKPRPDFYEERLPEASDALLVVEVADTTLRYDLGTKLPLYARAGVPEVWVVDLEGGRVLVHRKPQGEAYGEVEALGPGEVLEFMGVAVPVEALL</sequence>
<dbReference type="InterPro" id="IPR012296">
    <property type="entry name" value="Nuclease_put_TT1808"/>
</dbReference>
<proteinExistence type="predicted"/>
<feature type="domain" description="Putative restriction endonuclease" evidence="1">
    <location>
        <begin position="8"/>
        <end position="166"/>
    </location>
</feature>
<dbReference type="Pfam" id="PF05685">
    <property type="entry name" value="Uma2"/>
    <property type="match status" value="1"/>
</dbReference>
<reference evidence="2 3" key="1">
    <citation type="submission" date="2015-07" db="EMBL/GenBank/DDBJ databases">
        <authorList>
            <person name="Noorani M."/>
        </authorList>
    </citation>
    <scope>NUCLEOTIDE SEQUENCE [LARGE SCALE GENOMIC DNA]</scope>
    <source>
        <strain evidence="3">ATCC 25104 / DSM 625 / JCM 10724 / NBRC 103206 / NCIMB 11243 / YT-1</strain>
    </source>
</reference>
<dbReference type="RefSeq" id="WP_053767876.1">
    <property type="nucleotide sequence ID" value="NZ_JBMSBF010000152.1"/>
</dbReference>
<dbReference type="EMBL" id="LHCI01000106">
    <property type="protein sequence ID" value="KOX90280.1"/>
    <property type="molecule type" value="Genomic_DNA"/>
</dbReference>
<gene>
    <name evidence="2" type="ORF">BVI061214_01469</name>
</gene>
<dbReference type="Proteomes" id="UP000037685">
    <property type="component" value="Unassembled WGS sequence"/>
</dbReference>
<dbReference type="PANTHER" id="PTHR35400:SF1">
    <property type="entry name" value="SLR1083 PROTEIN"/>
    <property type="match status" value="1"/>
</dbReference>
<dbReference type="AlphaFoldDB" id="A0A0N0BLZ0"/>
<dbReference type="Gene3D" id="3.90.1570.10">
    <property type="entry name" value="tt1808, chain A"/>
    <property type="match status" value="1"/>
</dbReference>
<dbReference type="PANTHER" id="PTHR35400">
    <property type="entry name" value="SLR1083 PROTEIN"/>
    <property type="match status" value="1"/>
</dbReference>
<evidence type="ECO:0000313" key="2">
    <source>
        <dbReference type="EMBL" id="KOX90280.1"/>
    </source>
</evidence>
<dbReference type="SUPFAM" id="SSF52980">
    <property type="entry name" value="Restriction endonuclease-like"/>
    <property type="match status" value="1"/>
</dbReference>
<protein>
    <recommendedName>
        <fullName evidence="1">Putative restriction endonuclease domain-containing protein</fullName>
    </recommendedName>
</protein>
<dbReference type="InterPro" id="IPR011335">
    <property type="entry name" value="Restrct_endonuc-II-like"/>
</dbReference>
<evidence type="ECO:0000259" key="1">
    <source>
        <dbReference type="Pfam" id="PF05685"/>
    </source>
</evidence>
<dbReference type="CDD" id="cd06260">
    <property type="entry name" value="DUF820-like"/>
    <property type="match status" value="1"/>
</dbReference>
<organism evidence="2 3">
    <name type="scientific">Thermus aquaticus</name>
    <dbReference type="NCBI Taxonomy" id="271"/>
    <lineage>
        <taxon>Bacteria</taxon>
        <taxon>Thermotogati</taxon>
        <taxon>Deinococcota</taxon>
        <taxon>Deinococci</taxon>
        <taxon>Thermales</taxon>
        <taxon>Thermaceae</taxon>
        <taxon>Thermus</taxon>
    </lineage>
</organism>
<dbReference type="PATRIC" id="fig|271.14.peg.1545"/>